<dbReference type="EMBL" id="BARW01012984">
    <property type="protein sequence ID" value="GAI74876.1"/>
    <property type="molecule type" value="Genomic_DNA"/>
</dbReference>
<protein>
    <submittedName>
        <fullName evidence="1">Uncharacterized protein</fullName>
    </submittedName>
</protein>
<sequence length="39" mass="4932">MYPIVIIEFIFCLNHMQYGIKWQKFSTYNCYQQTYQQPY</sequence>
<dbReference type="AlphaFoldDB" id="X1S6Y4"/>
<evidence type="ECO:0000313" key="1">
    <source>
        <dbReference type="EMBL" id="GAI74876.1"/>
    </source>
</evidence>
<accession>X1S6Y4</accession>
<organism evidence="1">
    <name type="scientific">marine sediment metagenome</name>
    <dbReference type="NCBI Taxonomy" id="412755"/>
    <lineage>
        <taxon>unclassified sequences</taxon>
        <taxon>metagenomes</taxon>
        <taxon>ecological metagenomes</taxon>
    </lineage>
</organism>
<name>X1S6Y4_9ZZZZ</name>
<feature type="non-terminal residue" evidence="1">
    <location>
        <position position="39"/>
    </location>
</feature>
<gene>
    <name evidence="1" type="ORF">S12H4_24101</name>
</gene>
<proteinExistence type="predicted"/>
<reference evidence="1" key="1">
    <citation type="journal article" date="2014" name="Front. Microbiol.">
        <title>High frequency of phylogenetically diverse reductive dehalogenase-homologous genes in deep subseafloor sedimentary metagenomes.</title>
        <authorList>
            <person name="Kawai M."/>
            <person name="Futagami T."/>
            <person name="Toyoda A."/>
            <person name="Takaki Y."/>
            <person name="Nishi S."/>
            <person name="Hori S."/>
            <person name="Arai W."/>
            <person name="Tsubouchi T."/>
            <person name="Morono Y."/>
            <person name="Uchiyama I."/>
            <person name="Ito T."/>
            <person name="Fujiyama A."/>
            <person name="Inagaki F."/>
            <person name="Takami H."/>
        </authorList>
    </citation>
    <scope>NUCLEOTIDE SEQUENCE</scope>
    <source>
        <strain evidence="1">Expedition CK06-06</strain>
    </source>
</reference>
<comment type="caution">
    <text evidence="1">The sequence shown here is derived from an EMBL/GenBank/DDBJ whole genome shotgun (WGS) entry which is preliminary data.</text>
</comment>